<evidence type="ECO:0000256" key="2">
    <source>
        <dbReference type="ARBA" id="ARBA00022574"/>
    </source>
</evidence>
<dbReference type="PANTHER" id="PTHR16453:SF9">
    <property type="entry name" value="GATOR COMPLEX PROTEIN MIOS"/>
    <property type="match status" value="1"/>
</dbReference>
<evidence type="ECO:0000256" key="3">
    <source>
        <dbReference type="ARBA" id="ARBA00022737"/>
    </source>
</evidence>
<dbReference type="Pfam" id="PF21719">
    <property type="entry name" value="MIOS_a-sol"/>
    <property type="match status" value="1"/>
</dbReference>
<accession>A0A3P3YCM3</accession>
<feature type="domain" description="GATOR2 complex protein MIO zinc-ribbon like" evidence="5">
    <location>
        <begin position="742"/>
        <end position="871"/>
    </location>
</feature>
<evidence type="ECO:0000256" key="4">
    <source>
        <dbReference type="PROSITE-ProRule" id="PRU00221"/>
    </source>
</evidence>
<keyword evidence="3" id="KW-0677">Repeat</keyword>
<sequence>MARVRWDPFNPGRFAVSSADDIRVCDVAGDPVEHRRGELSFHVVSRERCFERNAIGPPTCMAWAPDEMVASGLASGKVVLLDMSAKNDTVSRHRIVKQFVPKYSRRCNAVEFNPRNRAQFVCALEKVRNAYCGLLFDVNQLGGVMGLDDLSQDDHWLDRSHDGAGSVCTIHEPVTKFSNSEAITCATWLTALPECLAVGAGQKWVRLYDLRTPVEPVHAIGTHSKVVQGLALSPFSEYMLASYSEDGAVNIWDFRTSRRRPLIMSMSMSPAIQELQWSQTKSSTVAMSFSGRNEIQIHDIASKVRAVAAGESSTTWKALPTLKISYLSPVVSFDLHPADPNRFLVMTSDGRLFSKVARDTPALDLSCTDQLGYAQDAQFGVLDVVPKDIASVIRERAKAHYALDCSHNACMFASGQAFANRRLHRLWSWMSHALSRPDGQSMSVMDCVAKSVAVGSKANPAPSPFANVSYFENPFRLKACEMLGWCSVHDGAAVDRTVSSWEARSEFEVAATIAVFHLDLKRALLALRRGFAKPGHAEMSFVCLALSGYEGGTGHSLWAETAATISGQIKHPYLRAAFAFLCGERSTSGLSSIVHDEDVSFADRLSFACRFLGDDDLNNFVSHELRRQSDCGNLDGVLLFGLLPDCVPLLRTYLDKTGDIQTVALIGSLIVAKSGKEIGMSSASHDRFYSEMTAAKSWIEMYRDMLDRWRLWNYRALFDIARSKLNASSKHVPDDGQAVASCHHCHQSLALCDLSSPKTGLRSSRASSVPTAGPAVSRLRVQGCPSCKKTLSRCSVCLMSLDCATPTPRRWQPGSSGEFSALQLPGTAHNVDRWFAWCVMCFHSAHAAHLEQWFKSHSVCPVTGCECRCNQYVSMHSDDGR</sequence>
<proteinExistence type="inferred from homology"/>
<dbReference type="Pfam" id="PF17034">
    <property type="entry name" value="zinc_ribbon_16"/>
    <property type="match status" value="1"/>
</dbReference>
<evidence type="ECO:0000259" key="6">
    <source>
        <dbReference type="Pfam" id="PF21719"/>
    </source>
</evidence>
<gene>
    <name evidence="7" type="ORF">PLBR_LOCUS5128</name>
</gene>
<dbReference type="PROSITE" id="PS50294">
    <property type="entry name" value="WD_REPEATS_REGION"/>
    <property type="match status" value="1"/>
</dbReference>
<dbReference type="Proteomes" id="UP000290189">
    <property type="component" value="Unassembled WGS sequence"/>
</dbReference>
<reference evidence="7 8" key="1">
    <citation type="submission" date="2018-03" db="EMBL/GenBank/DDBJ databases">
        <authorList>
            <person name="Fogelqvist J."/>
        </authorList>
    </citation>
    <scope>NUCLEOTIDE SEQUENCE [LARGE SCALE GENOMIC DNA]</scope>
</reference>
<dbReference type="InterPro" id="IPR001680">
    <property type="entry name" value="WD40_rpt"/>
</dbReference>
<evidence type="ECO:0000256" key="1">
    <source>
        <dbReference type="ARBA" id="ARBA00009713"/>
    </source>
</evidence>
<organism evidence="7 8">
    <name type="scientific">Plasmodiophora brassicae</name>
    <name type="common">Clubroot disease agent</name>
    <dbReference type="NCBI Taxonomy" id="37360"/>
    <lineage>
        <taxon>Eukaryota</taxon>
        <taxon>Sar</taxon>
        <taxon>Rhizaria</taxon>
        <taxon>Endomyxa</taxon>
        <taxon>Phytomyxea</taxon>
        <taxon>Plasmodiophorida</taxon>
        <taxon>Plasmodiophoridae</taxon>
        <taxon>Plasmodiophora</taxon>
    </lineage>
</organism>
<evidence type="ECO:0000313" key="8">
    <source>
        <dbReference type="Proteomes" id="UP000290189"/>
    </source>
</evidence>
<comment type="similarity">
    <text evidence="1">Belongs to the WD repeat mio family.</text>
</comment>
<dbReference type="PROSITE" id="PS50082">
    <property type="entry name" value="WD_REPEATS_2"/>
    <property type="match status" value="1"/>
</dbReference>
<dbReference type="Pfam" id="PF21720">
    <property type="entry name" value="MIOS_WD40"/>
    <property type="match status" value="1"/>
</dbReference>
<dbReference type="InterPro" id="IPR015943">
    <property type="entry name" value="WD40/YVTN_repeat-like_dom_sf"/>
</dbReference>
<dbReference type="SUPFAM" id="SSF50978">
    <property type="entry name" value="WD40 repeat-like"/>
    <property type="match status" value="1"/>
</dbReference>
<dbReference type="InterPro" id="IPR037593">
    <property type="entry name" value="MIOS/Sea4"/>
</dbReference>
<evidence type="ECO:0000259" key="5">
    <source>
        <dbReference type="Pfam" id="PF17034"/>
    </source>
</evidence>
<dbReference type="InterPro" id="IPR036322">
    <property type="entry name" value="WD40_repeat_dom_sf"/>
</dbReference>
<keyword evidence="2 4" id="KW-0853">WD repeat</keyword>
<geneLocation type="mitochondrion" evidence="7"/>
<feature type="domain" description="MIOS-like alpha-solenoid" evidence="6">
    <location>
        <begin position="393"/>
        <end position="611"/>
    </location>
</feature>
<keyword evidence="7" id="KW-0496">Mitochondrion</keyword>
<dbReference type="CDD" id="cd16691">
    <property type="entry name" value="mRING-H2-C3H3C2_Mio"/>
    <property type="match status" value="1"/>
</dbReference>
<dbReference type="AlphaFoldDB" id="A0A3P3YCM3"/>
<dbReference type="InterPro" id="IPR031488">
    <property type="entry name" value="Zn_ribbon_mio"/>
</dbReference>
<dbReference type="GO" id="GO:0005737">
    <property type="term" value="C:cytoplasm"/>
    <property type="evidence" value="ECO:0007669"/>
    <property type="project" value="TreeGrafter"/>
</dbReference>
<evidence type="ECO:0000313" key="7">
    <source>
        <dbReference type="EMBL" id="SPQ97913.1"/>
    </source>
</evidence>
<feature type="repeat" description="WD" evidence="4">
    <location>
        <begin position="220"/>
        <end position="262"/>
    </location>
</feature>
<dbReference type="EMBL" id="OVEO01000008">
    <property type="protein sequence ID" value="SPQ97913.1"/>
    <property type="molecule type" value="Genomic_DNA"/>
</dbReference>
<protein>
    <submittedName>
        <fullName evidence="7">Uncharacterized protein</fullName>
    </submittedName>
</protein>
<dbReference type="Gene3D" id="2.130.10.10">
    <property type="entry name" value="YVTN repeat-like/Quinoprotein amine dehydrogenase"/>
    <property type="match status" value="2"/>
</dbReference>
<dbReference type="InterPro" id="IPR049092">
    <property type="entry name" value="MIOS_a-sol"/>
</dbReference>
<dbReference type="SMART" id="SM00320">
    <property type="entry name" value="WD40"/>
    <property type="match status" value="3"/>
</dbReference>
<name>A0A3P3YCM3_PLABS</name>
<dbReference type="PANTHER" id="PTHR16453">
    <property type="entry name" value="WD40 DOMAIN-CONTAINING PROTEIN MIO FAMILY MEMBER"/>
    <property type="match status" value="1"/>
</dbReference>